<evidence type="ECO:0000313" key="2">
    <source>
        <dbReference type="Proteomes" id="UP000004994"/>
    </source>
</evidence>
<accession>A0A3Q7EX47</accession>
<dbReference type="InParanoid" id="A0A3Q7EX47"/>
<protein>
    <submittedName>
        <fullName evidence="1">Uncharacterized protein</fullName>
    </submittedName>
</protein>
<dbReference type="Proteomes" id="UP000004994">
    <property type="component" value="Chromosome 2"/>
</dbReference>
<reference evidence="1" key="2">
    <citation type="submission" date="2019-01" db="UniProtKB">
        <authorList>
            <consortium name="EnsemblPlants"/>
        </authorList>
    </citation>
    <scope>IDENTIFICATION</scope>
    <source>
        <strain evidence="1">cv. Heinz 1706</strain>
    </source>
</reference>
<dbReference type="Gramene" id="Solyc02g032303.1.1">
    <property type="protein sequence ID" value="Solyc02g032303.1.1"/>
    <property type="gene ID" value="Solyc02g032303.1"/>
</dbReference>
<evidence type="ECO:0000313" key="1">
    <source>
        <dbReference type="EnsemblPlants" id="Solyc02g032303.1.1"/>
    </source>
</evidence>
<proteinExistence type="predicted"/>
<dbReference type="EnsemblPlants" id="Solyc02g032303.1.1">
    <property type="protein sequence ID" value="Solyc02g032303.1.1"/>
    <property type="gene ID" value="Solyc02g032303.1"/>
</dbReference>
<reference evidence="1" key="1">
    <citation type="journal article" date="2012" name="Nature">
        <title>The tomato genome sequence provides insights into fleshy fruit evolution.</title>
        <authorList>
            <consortium name="Tomato Genome Consortium"/>
        </authorList>
    </citation>
    <scope>NUCLEOTIDE SEQUENCE [LARGE SCALE GENOMIC DNA]</scope>
    <source>
        <strain evidence="1">cv. Heinz 1706</strain>
    </source>
</reference>
<dbReference type="AlphaFoldDB" id="A0A3Q7EX47"/>
<keyword evidence="2" id="KW-1185">Reference proteome</keyword>
<name>A0A3Q7EX47_SOLLC</name>
<organism evidence="1">
    <name type="scientific">Solanum lycopersicum</name>
    <name type="common">Tomato</name>
    <name type="synonym">Lycopersicon esculentum</name>
    <dbReference type="NCBI Taxonomy" id="4081"/>
    <lineage>
        <taxon>Eukaryota</taxon>
        <taxon>Viridiplantae</taxon>
        <taxon>Streptophyta</taxon>
        <taxon>Embryophyta</taxon>
        <taxon>Tracheophyta</taxon>
        <taxon>Spermatophyta</taxon>
        <taxon>Magnoliopsida</taxon>
        <taxon>eudicotyledons</taxon>
        <taxon>Gunneridae</taxon>
        <taxon>Pentapetalae</taxon>
        <taxon>asterids</taxon>
        <taxon>lamiids</taxon>
        <taxon>Solanales</taxon>
        <taxon>Solanaceae</taxon>
        <taxon>Solanoideae</taxon>
        <taxon>Solaneae</taxon>
        <taxon>Solanum</taxon>
        <taxon>Solanum subgen. Lycopersicon</taxon>
    </lineage>
</organism>
<sequence length="221" mass="23944">MRNIKKSPGLGVFLKKDEVTKLTGIMTLTGLLVLTPRVNRVKSRNKLSHDNLVRIRLSAASRQISISTQARPDLTRRSNNKVSSSQEFNASAHSIGVCISGFHLSNTILPPRPILPRELNVRPARPFSIEEPGGLILAAANFSGSRGLVNRRSGSFGSYSKPIRAKSEEIKKKHQKSRQAPICGAIQVGHVDVSTLALASCFQQTPSLALSQRSTANGVDS</sequence>